<dbReference type="AlphaFoldDB" id="A0A2B7WJB5"/>
<reference evidence="1 2" key="1">
    <citation type="submission" date="2017-10" db="EMBL/GenBank/DDBJ databases">
        <title>Comparative genomics in systemic dimorphic fungi from Ajellomycetaceae.</title>
        <authorList>
            <person name="Munoz J.F."/>
            <person name="Mcewen J.G."/>
            <person name="Clay O.K."/>
            <person name="Cuomo C.A."/>
        </authorList>
    </citation>
    <scope>NUCLEOTIDE SEQUENCE [LARGE SCALE GENOMIC DNA]</scope>
    <source>
        <strain evidence="1 2">UAMH7299</strain>
    </source>
</reference>
<dbReference type="OrthoDB" id="4485682at2759"/>
<accession>A0A2B7WJB5</accession>
<sequence length="175" mass="19772">LLKNIAQQLSGKIIDKDMKDAMECLEWISVELMAMCNTVLTLPLTTPWVELQCWIKAINAIIAYSGVQEGPLCCQCFCKTQPTPAPPTPAEPEGTRTLSWNERIHTAVREVCTTSTAIDPARRSKKQLKICFLCLQNPNLMLADQVYSFKTPGDLTKHYQRRHLEKFQPMDCGIC</sequence>
<evidence type="ECO:0000313" key="1">
    <source>
        <dbReference type="EMBL" id="PGG96722.1"/>
    </source>
</evidence>
<dbReference type="Proteomes" id="UP000224634">
    <property type="component" value="Unassembled WGS sequence"/>
</dbReference>
<gene>
    <name evidence="1" type="ORF">AJ80_09799</name>
</gene>
<comment type="caution">
    <text evidence="1">The sequence shown here is derived from an EMBL/GenBank/DDBJ whole genome shotgun (WGS) entry which is preliminary data.</text>
</comment>
<keyword evidence="2" id="KW-1185">Reference proteome</keyword>
<name>A0A2B7WJB5_POLH7</name>
<evidence type="ECO:0000313" key="2">
    <source>
        <dbReference type="Proteomes" id="UP000224634"/>
    </source>
</evidence>
<organism evidence="1 2">
    <name type="scientific">Polytolypa hystricis (strain UAMH7299)</name>
    <dbReference type="NCBI Taxonomy" id="1447883"/>
    <lineage>
        <taxon>Eukaryota</taxon>
        <taxon>Fungi</taxon>
        <taxon>Dikarya</taxon>
        <taxon>Ascomycota</taxon>
        <taxon>Pezizomycotina</taxon>
        <taxon>Eurotiomycetes</taxon>
        <taxon>Eurotiomycetidae</taxon>
        <taxon>Onygenales</taxon>
        <taxon>Onygenales incertae sedis</taxon>
        <taxon>Polytolypa</taxon>
    </lineage>
</organism>
<dbReference type="EMBL" id="PDNA01000347">
    <property type="protein sequence ID" value="PGG96722.1"/>
    <property type="molecule type" value="Genomic_DNA"/>
</dbReference>
<proteinExistence type="predicted"/>
<feature type="non-terminal residue" evidence="1">
    <location>
        <position position="1"/>
    </location>
</feature>
<protein>
    <recommendedName>
        <fullName evidence="3">C2H2-type domain-containing protein</fullName>
    </recommendedName>
</protein>
<evidence type="ECO:0008006" key="3">
    <source>
        <dbReference type="Google" id="ProtNLM"/>
    </source>
</evidence>